<feature type="region of interest" description="Disordered" evidence="1">
    <location>
        <begin position="187"/>
        <end position="231"/>
    </location>
</feature>
<name>A0A0G3X6J6_9SPHN</name>
<protein>
    <submittedName>
        <fullName evidence="2">Uncharacterized protein</fullName>
    </submittedName>
</protein>
<reference evidence="2 3" key="1">
    <citation type="submission" date="2015-06" db="EMBL/GenBank/DDBJ databases">
        <authorList>
            <person name="Kim K.M."/>
        </authorList>
    </citation>
    <scope>NUCLEOTIDE SEQUENCE [LARGE SCALE GENOMIC DNA]</scope>
    <source>
        <strain evidence="2 3">KCTC 22370</strain>
    </source>
</reference>
<organism evidence="2 3">
    <name type="scientific">Pelagerythrobacter marensis</name>
    <dbReference type="NCBI Taxonomy" id="543877"/>
    <lineage>
        <taxon>Bacteria</taxon>
        <taxon>Pseudomonadati</taxon>
        <taxon>Pseudomonadota</taxon>
        <taxon>Alphaproteobacteria</taxon>
        <taxon>Sphingomonadales</taxon>
        <taxon>Erythrobacteraceae</taxon>
        <taxon>Pelagerythrobacter</taxon>
    </lineage>
</organism>
<dbReference type="KEGG" id="amx:AM2010_134"/>
<evidence type="ECO:0000256" key="1">
    <source>
        <dbReference type="SAM" id="MobiDB-lite"/>
    </source>
</evidence>
<keyword evidence="3" id="KW-1185">Reference proteome</keyword>
<feature type="compositionally biased region" description="Polar residues" evidence="1">
    <location>
        <begin position="135"/>
        <end position="152"/>
    </location>
</feature>
<feature type="region of interest" description="Disordered" evidence="1">
    <location>
        <begin position="103"/>
        <end position="155"/>
    </location>
</feature>
<feature type="compositionally biased region" description="Basic and acidic residues" evidence="1">
    <location>
        <begin position="395"/>
        <end position="407"/>
    </location>
</feature>
<evidence type="ECO:0000313" key="3">
    <source>
        <dbReference type="Proteomes" id="UP000037643"/>
    </source>
</evidence>
<dbReference type="EMBL" id="CP011805">
    <property type="protein sequence ID" value="AKM06224.1"/>
    <property type="molecule type" value="Genomic_DNA"/>
</dbReference>
<accession>A0A0G3X6J6</accession>
<proteinExistence type="predicted"/>
<dbReference type="STRING" id="543877.AM2010_134"/>
<gene>
    <name evidence="2" type="ORF">AM2010_134</name>
</gene>
<evidence type="ECO:0000313" key="2">
    <source>
        <dbReference type="EMBL" id="AKM06224.1"/>
    </source>
</evidence>
<feature type="region of interest" description="Disordered" evidence="1">
    <location>
        <begin position="359"/>
        <end position="428"/>
    </location>
</feature>
<dbReference type="AlphaFoldDB" id="A0A0G3X6J6"/>
<feature type="compositionally biased region" description="Low complexity" evidence="1">
    <location>
        <begin position="125"/>
        <end position="134"/>
    </location>
</feature>
<dbReference type="Proteomes" id="UP000037643">
    <property type="component" value="Chromosome"/>
</dbReference>
<sequence>MNANGRPMISQFLSNTQMSTAPVAAGTPPVLADDAAATGGFSGLLATLGAVASDISDGEGAAQVVADGADAADQPADPLALALAASTELPAIAGTGKDLPVAAAELPGGDADPALPARGAGTGAGEATAARTPGSALSSPENTSSPGTTPAQANARPAVAIEVAPRPSSPAGEAGGTNSVHQAATGALDASAGREAAQRDGGRNQGDPQSAARTIAEQAGAALAKSSSDQMTFAATTTAAAANGVAAGGGQGALAQNAAAIPAPGAPNVETSNPFSADKPAIETQVARELGRIVDSLASAREAFSAKAATLALDHAEFGEVSLRFDQRRDGQLAVQLSAADPDAHRAIAAAVAERPALAAGDNGSAGTNNQTGGGASARAGAERDGAGTDAGGPGRERRDGGRDAQRNAEGQPARSTPQGSGRAAVYA</sequence>
<dbReference type="PATRIC" id="fig|543877.4.peg.135"/>